<dbReference type="EMBL" id="JADFTS010000002">
    <property type="protein sequence ID" value="KAF9623194.1"/>
    <property type="molecule type" value="Genomic_DNA"/>
</dbReference>
<keyword evidence="4" id="KW-1185">Reference proteome</keyword>
<feature type="region of interest" description="Disordered" evidence="1">
    <location>
        <begin position="187"/>
        <end position="237"/>
    </location>
</feature>
<comment type="caution">
    <text evidence="3">The sequence shown here is derived from an EMBL/GenBank/DDBJ whole genome shotgun (WGS) entry which is preliminary data.</text>
</comment>
<evidence type="ECO:0000256" key="2">
    <source>
        <dbReference type="SAM" id="Phobius"/>
    </source>
</evidence>
<evidence type="ECO:0000313" key="3">
    <source>
        <dbReference type="EMBL" id="KAF9623194.1"/>
    </source>
</evidence>
<accession>A0A835IT81</accession>
<dbReference type="AlphaFoldDB" id="A0A835IT81"/>
<keyword evidence="2" id="KW-1133">Transmembrane helix</keyword>
<protein>
    <submittedName>
        <fullName evidence="3">Uncharacterized protein</fullName>
    </submittedName>
</protein>
<feature type="region of interest" description="Disordered" evidence="1">
    <location>
        <begin position="88"/>
        <end position="113"/>
    </location>
</feature>
<evidence type="ECO:0000313" key="4">
    <source>
        <dbReference type="Proteomes" id="UP000631114"/>
    </source>
</evidence>
<feature type="transmembrane region" description="Helical" evidence="2">
    <location>
        <begin position="48"/>
        <end position="72"/>
    </location>
</feature>
<keyword evidence="2" id="KW-0472">Membrane</keyword>
<evidence type="ECO:0000256" key="1">
    <source>
        <dbReference type="SAM" id="MobiDB-lite"/>
    </source>
</evidence>
<gene>
    <name evidence="3" type="ORF">IFM89_037961</name>
</gene>
<reference evidence="3 4" key="1">
    <citation type="submission" date="2020-10" db="EMBL/GenBank/DDBJ databases">
        <title>The Coptis chinensis genome and diversification of protoberbering-type alkaloids.</title>
        <authorList>
            <person name="Wang B."/>
            <person name="Shu S."/>
            <person name="Song C."/>
            <person name="Liu Y."/>
        </authorList>
    </citation>
    <scope>NUCLEOTIDE SEQUENCE [LARGE SCALE GENOMIC DNA]</scope>
    <source>
        <strain evidence="3">HL-2020</strain>
        <tissue evidence="3">Leaf</tissue>
    </source>
</reference>
<dbReference type="Proteomes" id="UP000631114">
    <property type="component" value="Unassembled WGS sequence"/>
</dbReference>
<dbReference type="OrthoDB" id="9909019at2759"/>
<name>A0A835IT81_9MAGN</name>
<proteinExistence type="predicted"/>
<feature type="compositionally biased region" description="Basic and acidic residues" evidence="1">
    <location>
        <begin position="206"/>
        <end position="216"/>
    </location>
</feature>
<keyword evidence="2" id="KW-0812">Transmembrane</keyword>
<organism evidence="3 4">
    <name type="scientific">Coptis chinensis</name>
    <dbReference type="NCBI Taxonomy" id="261450"/>
    <lineage>
        <taxon>Eukaryota</taxon>
        <taxon>Viridiplantae</taxon>
        <taxon>Streptophyta</taxon>
        <taxon>Embryophyta</taxon>
        <taxon>Tracheophyta</taxon>
        <taxon>Spermatophyta</taxon>
        <taxon>Magnoliopsida</taxon>
        <taxon>Ranunculales</taxon>
        <taxon>Ranunculaceae</taxon>
        <taxon>Coptidoideae</taxon>
        <taxon>Coptis</taxon>
    </lineage>
</organism>
<feature type="transmembrane region" description="Helical" evidence="2">
    <location>
        <begin position="16"/>
        <end position="36"/>
    </location>
</feature>
<sequence>MQKFLFGGRLIFGPDARSLLISILLILVLVVIFCALDMRHLRHEFEAYYAGNAISVLAVALTIWVLALLLVASARDLGIIPRASHPPEEEFYNESSASAEGGGRQTPNSPNNRANIYNRGCLKNLMEVFYTKIKPSRNNLCAFVLETLQRPPMVRNHEPKVDDTGGEKRAKVEDDLEIGRDILKISQCQGGSGKEPKLKKQALPPERNKGEMDRLGSGRLEAQPSTKMLSREGWALE</sequence>